<evidence type="ECO:0000313" key="3">
    <source>
        <dbReference type="Proteomes" id="UP000578077"/>
    </source>
</evidence>
<name>A0A841EEK7_9ACTN</name>
<evidence type="ECO:0000313" key="2">
    <source>
        <dbReference type="EMBL" id="MBB5997861.1"/>
    </source>
</evidence>
<protein>
    <submittedName>
        <fullName evidence="2">Uncharacterized protein</fullName>
    </submittedName>
</protein>
<evidence type="ECO:0000256" key="1">
    <source>
        <dbReference type="SAM" id="MobiDB-lite"/>
    </source>
</evidence>
<organism evidence="2 3">
    <name type="scientific">Streptomonospora salina</name>
    <dbReference type="NCBI Taxonomy" id="104205"/>
    <lineage>
        <taxon>Bacteria</taxon>
        <taxon>Bacillati</taxon>
        <taxon>Actinomycetota</taxon>
        <taxon>Actinomycetes</taxon>
        <taxon>Streptosporangiales</taxon>
        <taxon>Nocardiopsidaceae</taxon>
        <taxon>Streptomonospora</taxon>
    </lineage>
</organism>
<sequence length="32" mass="3220">MAAPRDGGDPTAGGRDMGAVPFDIDLAEIDGM</sequence>
<dbReference type="Proteomes" id="UP000578077">
    <property type="component" value="Unassembled WGS sequence"/>
</dbReference>
<keyword evidence="3" id="KW-1185">Reference proteome</keyword>
<comment type="caution">
    <text evidence="2">The sequence shown here is derived from an EMBL/GenBank/DDBJ whole genome shotgun (WGS) entry which is preliminary data.</text>
</comment>
<gene>
    <name evidence="2" type="ORF">HNR25_001612</name>
</gene>
<accession>A0A841EEK7</accession>
<dbReference type="EMBL" id="JACHLY010000001">
    <property type="protein sequence ID" value="MBB5997861.1"/>
    <property type="molecule type" value="Genomic_DNA"/>
</dbReference>
<feature type="region of interest" description="Disordered" evidence="1">
    <location>
        <begin position="1"/>
        <end position="20"/>
    </location>
</feature>
<proteinExistence type="predicted"/>
<reference evidence="2 3" key="1">
    <citation type="submission" date="2020-08" db="EMBL/GenBank/DDBJ databases">
        <title>Sequencing the genomes of 1000 actinobacteria strains.</title>
        <authorList>
            <person name="Klenk H.-P."/>
        </authorList>
    </citation>
    <scope>NUCLEOTIDE SEQUENCE [LARGE SCALE GENOMIC DNA]</scope>
    <source>
        <strain evidence="2 3">DSM 44593</strain>
    </source>
</reference>
<dbReference type="AlphaFoldDB" id="A0A841EEK7"/>